<comment type="caution">
    <text evidence="2">The sequence shown here is derived from an EMBL/GenBank/DDBJ whole genome shotgun (WGS) entry which is preliminary data.</text>
</comment>
<accession>A0ABN3SRP7</accession>
<feature type="transmembrane region" description="Helical" evidence="1">
    <location>
        <begin position="35"/>
        <end position="56"/>
    </location>
</feature>
<gene>
    <name evidence="2" type="ORF">GCM10009864_64980</name>
</gene>
<dbReference type="RefSeq" id="WP_344582592.1">
    <property type="nucleotide sequence ID" value="NZ_BAAARK010000031.1"/>
</dbReference>
<organism evidence="2 3">
    <name type="scientific">Streptomyces lunalinharesii</name>
    <dbReference type="NCBI Taxonomy" id="333384"/>
    <lineage>
        <taxon>Bacteria</taxon>
        <taxon>Bacillati</taxon>
        <taxon>Actinomycetota</taxon>
        <taxon>Actinomycetes</taxon>
        <taxon>Kitasatosporales</taxon>
        <taxon>Streptomycetaceae</taxon>
        <taxon>Streptomyces</taxon>
    </lineage>
</organism>
<dbReference type="Proteomes" id="UP001500994">
    <property type="component" value="Unassembled WGS sequence"/>
</dbReference>
<keyword evidence="1" id="KW-1133">Transmembrane helix</keyword>
<evidence type="ECO:0000256" key="1">
    <source>
        <dbReference type="SAM" id="Phobius"/>
    </source>
</evidence>
<name>A0ABN3SRP7_9ACTN</name>
<keyword evidence="1" id="KW-0472">Membrane</keyword>
<feature type="transmembrane region" description="Helical" evidence="1">
    <location>
        <begin position="7"/>
        <end position="29"/>
    </location>
</feature>
<keyword evidence="3" id="KW-1185">Reference proteome</keyword>
<evidence type="ECO:0000313" key="3">
    <source>
        <dbReference type="Proteomes" id="UP001500994"/>
    </source>
</evidence>
<protein>
    <submittedName>
        <fullName evidence="2">Uncharacterized protein</fullName>
    </submittedName>
</protein>
<reference evidence="2 3" key="1">
    <citation type="journal article" date="2019" name="Int. J. Syst. Evol. Microbiol.">
        <title>The Global Catalogue of Microorganisms (GCM) 10K type strain sequencing project: providing services to taxonomists for standard genome sequencing and annotation.</title>
        <authorList>
            <consortium name="The Broad Institute Genomics Platform"/>
            <consortium name="The Broad Institute Genome Sequencing Center for Infectious Disease"/>
            <person name="Wu L."/>
            <person name="Ma J."/>
        </authorList>
    </citation>
    <scope>NUCLEOTIDE SEQUENCE [LARGE SCALE GENOMIC DNA]</scope>
    <source>
        <strain evidence="2 3">JCM 16374</strain>
    </source>
</reference>
<dbReference type="EMBL" id="BAAARK010000031">
    <property type="protein sequence ID" value="GAA2683114.1"/>
    <property type="molecule type" value="Genomic_DNA"/>
</dbReference>
<evidence type="ECO:0000313" key="2">
    <source>
        <dbReference type="EMBL" id="GAA2683114.1"/>
    </source>
</evidence>
<keyword evidence="1" id="KW-0812">Transmembrane</keyword>
<sequence>MNRRTRLRIALTSTVPTLLVLPVICLLAAVGAVSWNLLLALPVALVVHAAINFSCLDQKPPKARSGRPNSL</sequence>
<proteinExistence type="predicted"/>